<gene>
    <name evidence="9" type="ORF">MCNS_40570</name>
</gene>
<evidence type="ECO:0000256" key="6">
    <source>
        <dbReference type="ARBA" id="ARBA00023004"/>
    </source>
</evidence>
<comment type="cofactor">
    <cofactor evidence="1">
        <name>heme</name>
        <dbReference type="ChEBI" id="CHEBI:30413"/>
    </cofactor>
</comment>
<dbReference type="GO" id="GO:0008395">
    <property type="term" value="F:steroid hydroxylase activity"/>
    <property type="evidence" value="ECO:0007669"/>
    <property type="project" value="TreeGrafter"/>
</dbReference>
<dbReference type="InterPro" id="IPR001128">
    <property type="entry name" value="Cyt_P450"/>
</dbReference>
<keyword evidence="4 8" id="KW-0479">Metal-binding</keyword>
<evidence type="ECO:0000256" key="5">
    <source>
        <dbReference type="ARBA" id="ARBA00023002"/>
    </source>
</evidence>
<accession>A0A7I7YIG0</accession>
<dbReference type="EMBL" id="AP022613">
    <property type="protein sequence ID" value="BBZ40994.1"/>
    <property type="molecule type" value="Genomic_DNA"/>
</dbReference>
<keyword evidence="10" id="KW-1185">Reference proteome</keyword>
<comment type="similarity">
    <text evidence="2 8">Belongs to the cytochrome P450 family.</text>
</comment>
<dbReference type="Proteomes" id="UP000467385">
    <property type="component" value="Chromosome"/>
</dbReference>
<evidence type="ECO:0000256" key="8">
    <source>
        <dbReference type="RuleBase" id="RU000461"/>
    </source>
</evidence>
<dbReference type="GO" id="GO:0036199">
    <property type="term" value="F:cholest-4-en-3-one 26-monooxygenase activity"/>
    <property type="evidence" value="ECO:0007669"/>
    <property type="project" value="TreeGrafter"/>
</dbReference>
<dbReference type="PROSITE" id="PS00086">
    <property type="entry name" value="CYTOCHROME_P450"/>
    <property type="match status" value="1"/>
</dbReference>
<dbReference type="PANTHER" id="PTHR46696:SF4">
    <property type="entry name" value="BIOTIN BIOSYNTHESIS CYTOCHROME P450"/>
    <property type="match status" value="1"/>
</dbReference>
<dbReference type="AlphaFoldDB" id="A0A7I7YIG0"/>
<dbReference type="PRINTS" id="PR00359">
    <property type="entry name" value="BP450"/>
</dbReference>
<evidence type="ECO:0000256" key="4">
    <source>
        <dbReference type="ARBA" id="ARBA00022723"/>
    </source>
</evidence>
<organism evidence="9 10">
    <name type="scientific">Mycobacterium conspicuum</name>
    <dbReference type="NCBI Taxonomy" id="44010"/>
    <lineage>
        <taxon>Bacteria</taxon>
        <taxon>Bacillati</taxon>
        <taxon>Actinomycetota</taxon>
        <taxon>Actinomycetes</taxon>
        <taxon>Mycobacteriales</taxon>
        <taxon>Mycobacteriaceae</taxon>
        <taxon>Mycobacterium</taxon>
    </lineage>
</organism>
<dbReference type="SUPFAM" id="SSF48264">
    <property type="entry name" value="Cytochrome P450"/>
    <property type="match status" value="1"/>
</dbReference>
<dbReference type="PRINTS" id="PR00385">
    <property type="entry name" value="P450"/>
</dbReference>
<evidence type="ECO:0000256" key="2">
    <source>
        <dbReference type="ARBA" id="ARBA00010617"/>
    </source>
</evidence>
<evidence type="ECO:0000313" key="10">
    <source>
        <dbReference type="Proteomes" id="UP000467385"/>
    </source>
</evidence>
<dbReference type="InterPro" id="IPR036396">
    <property type="entry name" value="Cyt_P450_sf"/>
</dbReference>
<dbReference type="Gene3D" id="1.10.630.10">
    <property type="entry name" value="Cytochrome P450"/>
    <property type="match status" value="1"/>
</dbReference>
<keyword evidence="7 8" id="KW-0503">Monooxygenase</keyword>
<keyword evidence="6 8" id="KW-0408">Iron</keyword>
<dbReference type="InterPro" id="IPR017972">
    <property type="entry name" value="Cyt_P450_CS"/>
</dbReference>
<evidence type="ECO:0000256" key="3">
    <source>
        <dbReference type="ARBA" id="ARBA00022617"/>
    </source>
</evidence>
<dbReference type="GO" id="GO:0020037">
    <property type="term" value="F:heme binding"/>
    <property type="evidence" value="ECO:0007669"/>
    <property type="project" value="InterPro"/>
</dbReference>
<dbReference type="InterPro" id="IPR002397">
    <property type="entry name" value="Cyt_P450_B"/>
</dbReference>
<keyword evidence="5 8" id="KW-0560">Oxidoreductase</keyword>
<dbReference type="PANTHER" id="PTHR46696">
    <property type="entry name" value="P450, PUTATIVE (EUROFUNG)-RELATED"/>
    <property type="match status" value="1"/>
</dbReference>
<proteinExistence type="inferred from homology"/>
<reference evidence="9 10" key="1">
    <citation type="journal article" date="2019" name="Emerg. Microbes Infect.">
        <title>Comprehensive subspecies identification of 175 nontuberculous mycobacteria species based on 7547 genomic profiles.</title>
        <authorList>
            <person name="Matsumoto Y."/>
            <person name="Kinjo T."/>
            <person name="Motooka D."/>
            <person name="Nabeya D."/>
            <person name="Jung N."/>
            <person name="Uechi K."/>
            <person name="Horii T."/>
            <person name="Iida T."/>
            <person name="Fujita J."/>
            <person name="Nakamura S."/>
        </authorList>
    </citation>
    <scope>NUCLEOTIDE SEQUENCE [LARGE SCALE GENOMIC DNA]</scope>
    <source>
        <strain evidence="9 10">JCM 14738</strain>
    </source>
</reference>
<dbReference type="GO" id="GO:0005506">
    <property type="term" value="F:iron ion binding"/>
    <property type="evidence" value="ECO:0007669"/>
    <property type="project" value="InterPro"/>
</dbReference>
<protein>
    <submittedName>
        <fullName evidence="9">Cytochrome P450</fullName>
    </submittedName>
</protein>
<name>A0A7I7YIG0_9MYCO</name>
<dbReference type="GO" id="GO:0006707">
    <property type="term" value="P:cholesterol catabolic process"/>
    <property type="evidence" value="ECO:0007669"/>
    <property type="project" value="TreeGrafter"/>
</dbReference>
<evidence type="ECO:0000313" key="9">
    <source>
        <dbReference type="EMBL" id="BBZ40994.1"/>
    </source>
</evidence>
<evidence type="ECO:0000256" key="1">
    <source>
        <dbReference type="ARBA" id="ARBA00001971"/>
    </source>
</evidence>
<keyword evidence="3 8" id="KW-0349">Heme</keyword>
<sequence length="388" mass="43228">MVHAGEVAYDPFRKDLDRDPYPVWRRLRDEAPVYRNDEHDFYALSRFDDVLAALTDPDTFRSGYGNLLELMSDEPLGLPYLVMLDDPGHRAHRALTSRAFTPRRVAALEEHVRRLCAELLDAQIGSGGFDFIQDFAALVPSQVISELIGVEKADRERVRRLIDQSLHVESGAGIVNDVAVQAQSELRQCYIRLIEARRDDPRDDLATALSQVGLGTEEAACFVAELVGAGTETTAKLLGWACLLLDEHPDQRARLAGDPAAIGNAVEETLRFQAPSPVQGRRVATDVRLHGTVIPAMSKVLLLNGSANRDEREFADADCYDVTRHIDRHLAFGYGIHHCLGAALARLEARIALQEMLARFPEWEVDRRQVVPSHTSTVRGHHRIPIAV</sequence>
<dbReference type="Pfam" id="PF00067">
    <property type="entry name" value="p450"/>
    <property type="match status" value="1"/>
</dbReference>
<dbReference type="FunFam" id="1.10.630.10:FF:000018">
    <property type="entry name" value="Cytochrome P450 monooxygenase"/>
    <property type="match status" value="1"/>
</dbReference>
<evidence type="ECO:0000256" key="7">
    <source>
        <dbReference type="ARBA" id="ARBA00023033"/>
    </source>
</evidence>